<evidence type="ECO:0000256" key="7">
    <source>
        <dbReference type="ARBA" id="ARBA00023118"/>
    </source>
</evidence>
<evidence type="ECO:0000256" key="2">
    <source>
        <dbReference type="ARBA" id="ARBA00022723"/>
    </source>
</evidence>
<dbReference type="InterPro" id="IPR011604">
    <property type="entry name" value="PDDEXK-like_dom_sf"/>
</dbReference>
<evidence type="ECO:0000256" key="5">
    <source>
        <dbReference type="ARBA" id="ARBA00023004"/>
    </source>
</evidence>
<keyword evidence="4 9" id="KW-0269">Exonuclease</keyword>
<dbReference type="NCBIfam" id="TIGR00372">
    <property type="entry name" value="cas4"/>
    <property type="match status" value="1"/>
</dbReference>
<dbReference type="Proteomes" id="UP001164726">
    <property type="component" value="Chromosome"/>
</dbReference>
<dbReference type="Gene3D" id="3.90.320.10">
    <property type="match status" value="1"/>
</dbReference>
<evidence type="ECO:0000256" key="1">
    <source>
        <dbReference type="ARBA" id="ARBA00022722"/>
    </source>
</evidence>
<keyword evidence="8 9" id="KW-0464">Manganese</keyword>
<reference evidence="11" key="1">
    <citation type="submission" date="2022-09" db="EMBL/GenBank/DDBJ databases">
        <title>Complete Genomes of Fervidibacillus albus and Fervidibacillus halotolerans isolated from tidal flat sediments.</title>
        <authorList>
            <person name="Kwon K.K."/>
            <person name="Yang S.-H."/>
            <person name="Park M.J."/>
            <person name="Oh H.-M."/>
        </authorList>
    </citation>
    <scope>NUCLEOTIDE SEQUENCE</scope>
    <source>
        <strain evidence="11">MEBiC13594</strain>
    </source>
</reference>
<dbReference type="GO" id="GO:0046872">
    <property type="term" value="F:metal ion binding"/>
    <property type="evidence" value="ECO:0007669"/>
    <property type="project" value="UniProtKB-KW"/>
</dbReference>
<evidence type="ECO:0000256" key="9">
    <source>
        <dbReference type="RuleBase" id="RU365022"/>
    </source>
</evidence>
<keyword evidence="2 9" id="KW-0479">Metal-binding</keyword>
<comment type="cofactor">
    <cofactor evidence="9">
        <name>iron-sulfur cluster</name>
        <dbReference type="ChEBI" id="CHEBI:30408"/>
    </cofactor>
</comment>
<comment type="cofactor">
    <cofactor evidence="9">
        <name>Mg(2+)</name>
        <dbReference type="ChEBI" id="CHEBI:18420"/>
    </cofactor>
    <cofactor evidence="9">
        <name>Mn(2+)</name>
        <dbReference type="ChEBI" id="CHEBI:29035"/>
    </cofactor>
    <text evidence="9">Mg(2+) or Mn(2+) required for ssDNA cleavage activity.</text>
</comment>
<comment type="similarity">
    <text evidence="9">Belongs to the CRISPR-associated exonuclease Cas4 family.</text>
</comment>
<dbReference type="AlphaFoldDB" id="A0A9E8RZU5"/>
<dbReference type="GO" id="GO:0051607">
    <property type="term" value="P:defense response to virus"/>
    <property type="evidence" value="ECO:0007669"/>
    <property type="project" value="UniProtKB-KW"/>
</dbReference>
<keyword evidence="5 9" id="KW-0408">Iron</keyword>
<keyword evidence="12" id="KW-1185">Reference proteome</keyword>
<dbReference type="Pfam" id="PF01930">
    <property type="entry name" value="Cas_Cas4"/>
    <property type="match status" value="1"/>
</dbReference>
<evidence type="ECO:0000256" key="4">
    <source>
        <dbReference type="ARBA" id="ARBA00022839"/>
    </source>
</evidence>
<dbReference type="PANTHER" id="PTHR37168:SF2">
    <property type="entry name" value="CRISPR-ASSOCIATED EXONUCLEASE CAS4"/>
    <property type="match status" value="1"/>
</dbReference>
<keyword evidence="6 9" id="KW-0411">Iron-sulfur</keyword>
<evidence type="ECO:0000256" key="6">
    <source>
        <dbReference type="ARBA" id="ARBA00023014"/>
    </source>
</evidence>
<gene>
    <name evidence="11" type="primary">cas4</name>
    <name evidence="11" type="ORF">OE105_10405</name>
</gene>
<keyword evidence="1 9" id="KW-0540">Nuclease</keyword>
<evidence type="ECO:0000259" key="10">
    <source>
        <dbReference type="Pfam" id="PF01930"/>
    </source>
</evidence>
<dbReference type="RefSeq" id="WP_275420114.1">
    <property type="nucleotide sequence ID" value="NZ_CP106877.1"/>
</dbReference>
<evidence type="ECO:0000313" key="12">
    <source>
        <dbReference type="Proteomes" id="UP001164726"/>
    </source>
</evidence>
<comment type="function">
    <text evidence="9">CRISPR (clustered regularly interspaced short palindromic repeat) is an adaptive immune system that provides protection against mobile genetic elements (viruses, transposable elements and conjugative plasmids). CRISPR clusters contain sequences complementary to antecedent mobile elements and target invading nucleic acids. CRISPR clusters are transcribed and processed into CRISPR RNA (crRNA).</text>
</comment>
<feature type="domain" description="DUF83" evidence="10">
    <location>
        <begin position="9"/>
        <end position="168"/>
    </location>
</feature>
<keyword evidence="3 9" id="KW-0378">Hydrolase</keyword>
<evidence type="ECO:0000256" key="3">
    <source>
        <dbReference type="ARBA" id="ARBA00022801"/>
    </source>
</evidence>
<dbReference type="EMBL" id="CP106877">
    <property type="protein sequence ID" value="WAA11987.1"/>
    <property type="molecule type" value="Genomic_DNA"/>
</dbReference>
<name>A0A9E8RZU5_9BACI</name>
<evidence type="ECO:0000256" key="8">
    <source>
        <dbReference type="ARBA" id="ARBA00023211"/>
    </source>
</evidence>
<organism evidence="11 12">
    <name type="scientific">Fervidibacillus halotolerans</name>
    <dbReference type="NCBI Taxonomy" id="2980027"/>
    <lineage>
        <taxon>Bacteria</taxon>
        <taxon>Bacillati</taxon>
        <taxon>Bacillota</taxon>
        <taxon>Bacilli</taxon>
        <taxon>Bacillales</taxon>
        <taxon>Bacillaceae</taxon>
        <taxon>Fervidibacillus</taxon>
    </lineage>
</organism>
<dbReference type="InterPro" id="IPR013343">
    <property type="entry name" value="CRISPR-assoc_prot_Cas4"/>
</dbReference>
<protein>
    <recommendedName>
        <fullName evidence="9">CRISPR-associated exonuclease Cas4</fullName>
        <ecNumber evidence="9">3.1.12.1</ecNumber>
    </recommendedName>
</protein>
<accession>A0A9E8RZU5</accession>
<evidence type="ECO:0000313" key="11">
    <source>
        <dbReference type="EMBL" id="WAA11987.1"/>
    </source>
</evidence>
<dbReference type="KEGG" id="fhl:OE105_10405"/>
<dbReference type="InterPro" id="IPR022765">
    <property type="entry name" value="Dna2/Cas4_DUF83"/>
</dbReference>
<proteinExistence type="inferred from homology"/>
<sequence length="170" mass="20370">MGKGDVYITGTDIWYYMICPREVWLMIHEIAPNQEDDNIEIGRFIHEYRYERQKKELDLENVKIDRIKQKGETLIIQEIKKSSKFIESAKFQLLFYLYQLKKMGIDAKGELTFPEERKKETVELTDESIEKLEKIINDIYRIANLEVPPEPKKIKYCRNCAYKEYCWAEG</sequence>
<dbReference type="GO" id="GO:0051536">
    <property type="term" value="F:iron-sulfur cluster binding"/>
    <property type="evidence" value="ECO:0007669"/>
    <property type="project" value="UniProtKB-KW"/>
</dbReference>
<dbReference type="EC" id="3.1.12.1" evidence="9"/>
<dbReference type="PANTHER" id="PTHR37168">
    <property type="entry name" value="CRISPR-ASSOCIATED EXONUCLEASE CAS4"/>
    <property type="match status" value="1"/>
</dbReference>
<keyword evidence="7 9" id="KW-0051">Antiviral defense</keyword>
<dbReference type="GO" id="GO:0004527">
    <property type="term" value="F:exonuclease activity"/>
    <property type="evidence" value="ECO:0007669"/>
    <property type="project" value="UniProtKB-KW"/>
</dbReference>